<feature type="region of interest" description="Disordered" evidence="3">
    <location>
        <begin position="753"/>
        <end position="881"/>
    </location>
</feature>
<dbReference type="Gene3D" id="2.20.100.10">
    <property type="entry name" value="Thrombospondin type-1 (TSP1) repeat"/>
    <property type="match status" value="2"/>
</dbReference>
<feature type="domain" description="VWFA" evidence="6">
    <location>
        <begin position="477"/>
        <end position="635"/>
    </location>
</feature>
<feature type="region of interest" description="Disordered" evidence="3">
    <location>
        <begin position="969"/>
        <end position="993"/>
    </location>
</feature>
<feature type="compositionally biased region" description="Basic and acidic residues" evidence="3">
    <location>
        <begin position="344"/>
        <end position="364"/>
    </location>
</feature>
<sequence>MVRLHTLPIAATLALLFTSVATVYGQNDYEDSAAFVDQQVDVARRYPRSYAGKGFNHASGLDFIVLVQNTSQQRKTTGGKSIRDYVKEVVKSISSSNGTNRLSLVGFSTGATKWLSRRHINKDNVRHVIARIDKLFERRIPSTEANLGSALKFVREHLYSNSSKYLLNDTTTELELEKAPGKDTVLFIITNGNVLEHDLALKEAFDARRNGAQLFVVNTGVTAENFWSQLLGCRHTYNCINYVAKYNGNAMVRIRNSIKRVCSQSGRDAVCFEDWSPYSECSKPCDAGVMTSKLQGYRTLVAQVKDREYVGRTCQEQLRDVKEKQLMCNMQSCDSIGATNNAGEKTHHSMGHGEAEAVPSEKHVSLVEEEHSAKADDEYEDDDDGVFYITSKDRELSKVKVASDWYTPGYVAPVNIQEPNRVPREELERMRKSYTVEGKKHQFIPRLYDGDKGLDRMLQYAADVNHYLKTCVTKGKDYVVALENTSGYSPESWEELRAYVKLLVHGLSSLNGTSTISLVNFSTDAKTMVDKAPLTWDSIRYVSSKIDEMFDNRCSDTQAKLGGALKFVRENVYPRGNEYLVNDKTTVLELEKAAGKDTVVFVITNGNIMDHNVALEEAFNARRNGVIFYVVDVDSKLQNFWAEFIGCRYHYSCPNYLPKYYWTVMNQIAPTMRRICAEPPKDAVCIETWTQYSSCSKPCGPGVQTAQLQNFETVLTHSKEIGSLGRSCVEQLHNVRTKQLFCNMGPCKPNSQLPLNKPAESQIGSPAREAEIRTPNSPKTEETLDTVREDGINETQKGDDDVAIKEVNEHLNVSDDSKDVVDEPEQEEALPKVENEVQNVETPDRVADTYDQTQQETREHDNEESESIVSHHNISPSDESVPMPETKVIQYITEPSPKQVQYLHADGNETNGTPYVQLKQSIRGDLKGKNIWLIVFCTVLLCAIIAGMYTIKTKQNVAAVESEEGIFLDGSSGGKDEEPESQQIIDANNQVWA</sequence>
<accession>A0A9W5TD86</accession>
<dbReference type="InterPro" id="IPR002035">
    <property type="entry name" value="VWF_A"/>
</dbReference>
<evidence type="ECO:0000256" key="1">
    <source>
        <dbReference type="ARBA" id="ARBA00004236"/>
    </source>
</evidence>
<dbReference type="SUPFAM" id="SSF53300">
    <property type="entry name" value="vWA-like"/>
    <property type="match status" value="2"/>
</dbReference>
<comment type="caution">
    <text evidence="7">The sequence shown here is derived from an EMBL/GenBank/DDBJ whole genome shotgun (WGS) entry which is preliminary data.</text>
</comment>
<keyword evidence="4" id="KW-1133">Transmembrane helix</keyword>
<dbReference type="Pfam" id="PF00090">
    <property type="entry name" value="TSP_1"/>
    <property type="match status" value="1"/>
</dbReference>
<feature type="domain" description="VWFA" evidence="6">
    <location>
        <begin position="62"/>
        <end position="230"/>
    </location>
</feature>
<comment type="subcellular location">
    <subcellularLocation>
        <location evidence="1">Cell membrane</location>
    </subcellularLocation>
</comment>
<dbReference type="AlphaFoldDB" id="A0A9W5TD86"/>
<dbReference type="SMART" id="SM00209">
    <property type="entry name" value="TSP1"/>
    <property type="match status" value="2"/>
</dbReference>
<dbReference type="GO" id="GO:0005886">
    <property type="term" value="C:plasma membrane"/>
    <property type="evidence" value="ECO:0007669"/>
    <property type="project" value="UniProtKB-SubCell"/>
</dbReference>
<dbReference type="PANTHER" id="PTHR24020">
    <property type="entry name" value="COLLAGEN ALPHA"/>
    <property type="match status" value="1"/>
</dbReference>
<keyword evidence="4" id="KW-0812">Transmembrane</keyword>
<feature type="region of interest" description="Disordered" evidence="3">
    <location>
        <begin position="340"/>
        <end position="364"/>
    </location>
</feature>
<evidence type="ECO:0000256" key="4">
    <source>
        <dbReference type="SAM" id="Phobius"/>
    </source>
</evidence>
<evidence type="ECO:0000256" key="2">
    <source>
        <dbReference type="ARBA" id="ARBA00022475"/>
    </source>
</evidence>
<dbReference type="OrthoDB" id="5781878at2759"/>
<keyword evidence="8" id="KW-1185">Reference proteome</keyword>
<evidence type="ECO:0000313" key="7">
    <source>
        <dbReference type="EMBL" id="GFE54573.1"/>
    </source>
</evidence>
<evidence type="ECO:0000256" key="5">
    <source>
        <dbReference type="SAM" id="SignalP"/>
    </source>
</evidence>
<reference evidence="7" key="1">
    <citation type="submission" date="2019-12" db="EMBL/GenBank/DDBJ databases">
        <title>Genome sequence of Babesia ovis.</title>
        <authorList>
            <person name="Yamagishi J."/>
            <person name="Sevinc F."/>
            <person name="Xuan X."/>
        </authorList>
    </citation>
    <scope>NUCLEOTIDE SEQUENCE</scope>
    <source>
        <strain evidence="7">Selcuk</strain>
    </source>
</reference>
<feature type="compositionally biased region" description="Polar residues" evidence="3">
    <location>
        <begin position="867"/>
        <end position="878"/>
    </location>
</feature>
<feature type="compositionally biased region" description="Basic and acidic residues" evidence="3">
    <location>
        <begin position="779"/>
        <end position="821"/>
    </location>
</feature>
<evidence type="ECO:0000256" key="3">
    <source>
        <dbReference type="SAM" id="MobiDB-lite"/>
    </source>
</evidence>
<feature type="signal peptide" evidence="5">
    <location>
        <begin position="1"/>
        <end position="25"/>
    </location>
</feature>
<evidence type="ECO:0000259" key="6">
    <source>
        <dbReference type="PROSITE" id="PS50234"/>
    </source>
</evidence>
<dbReference type="EMBL" id="BLIY01000017">
    <property type="protein sequence ID" value="GFE54573.1"/>
    <property type="molecule type" value="Genomic_DNA"/>
</dbReference>
<proteinExistence type="predicted"/>
<dbReference type="Gene3D" id="3.40.50.410">
    <property type="entry name" value="von Willebrand factor, type A domain"/>
    <property type="match status" value="2"/>
</dbReference>
<feature type="transmembrane region" description="Helical" evidence="4">
    <location>
        <begin position="931"/>
        <end position="951"/>
    </location>
</feature>
<keyword evidence="5" id="KW-0732">Signal</keyword>
<feature type="chain" id="PRO_5040846721" evidence="5">
    <location>
        <begin position="26"/>
        <end position="993"/>
    </location>
</feature>
<dbReference type="InterPro" id="IPR036383">
    <property type="entry name" value="TSP1_rpt_sf"/>
</dbReference>
<organism evidence="7 8">
    <name type="scientific">Babesia ovis</name>
    <dbReference type="NCBI Taxonomy" id="5869"/>
    <lineage>
        <taxon>Eukaryota</taxon>
        <taxon>Sar</taxon>
        <taxon>Alveolata</taxon>
        <taxon>Apicomplexa</taxon>
        <taxon>Aconoidasida</taxon>
        <taxon>Piroplasmida</taxon>
        <taxon>Babesiidae</taxon>
        <taxon>Babesia</taxon>
    </lineage>
</organism>
<protein>
    <submittedName>
        <fullName evidence="7">Thrombospondin-related adhesive protein, putative</fullName>
    </submittedName>
</protein>
<name>A0A9W5TD86_BABOV</name>
<feature type="compositionally biased region" description="Polar residues" evidence="3">
    <location>
        <begin position="981"/>
        <end position="993"/>
    </location>
</feature>
<dbReference type="PROSITE" id="PS50234">
    <property type="entry name" value="VWFA"/>
    <property type="match status" value="2"/>
</dbReference>
<dbReference type="InterPro" id="IPR036465">
    <property type="entry name" value="vWFA_dom_sf"/>
</dbReference>
<gene>
    <name evidence="7" type="ORF">BaOVIS_019770</name>
</gene>
<keyword evidence="2" id="KW-1003">Cell membrane</keyword>
<dbReference type="InterPro" id="IPR000884">
    <property type="entry name" value="TSP1_rpt"/>
</dbReference>
<evidence type="ECO:0000313" key="8">
    <source>
        <dbReference type="Proteomes" id="UP001057455"/>
    </source>
</evidence>
<dbReference type="Pfam" id="PF00092">
    <property type="entry name" value="VWA"/>
    <property type="match status" value="2"/>
</dbReference>
<dbReference type="Proteomes" id="UP001057455">
    <property type="component" value="Unassembled WGS sequence"/>
</dbReference>
<dbReference type="InterPro" id="IPR050525">
    <property type="entry name" value="ECM_Assembly_Org"/>
</dbReference>
<keyword evidence="4" id="KW-0472">Membrane</keyword>